<dbReference type="AlphaFoldDB" id="A0A7C9EHJ8"/>
<reference evidence="1" key="1">
    <citation type="journal article" date="2013" name="J. Plant Res.">
        <title>Effect of fungi and light on seed germination of three Opuntia species from semiarid lands of central Mexico.</title>
        <authorList>
            <person name="Delgado-Sanchez P."/>
            <person name="Jimenez-Bremont J.F."/>
            <person name="Guerrero-Gonzalez Mde L."/>
            <person name="Flores J."/>
        </authorList>
    </citation>
    <scope>NUCLEOTIDE SEQUENCE</scope>
    <source>
        <tissue evidence="1">Cladode</tissue>
    </source>
</reference>
<protein>
    <submittedName>
        <fullName evidence="1">Uncharacterized protein</fullName>
    </submittedName>
</protein>
<organism evidence="1">
    <name type="scientific">Opuntia streptacantha</name>
    <name type="common">Prickly pear cactus</name>
    <name type="synonym">Opuntia cardona</name>
    <dbReference type="NCBI Taxonomy" id="393608"/>
    <lineage>
        <taxon>Eukaryota</taxon>
        <taxon>Viridiplantae</taxon>
        <taxon>Streptophyta</taxon>
        <taxon>Embryophyta</taxon>
        <taxon>Tracheophyta</taxon>
        <taxon>Spermatophyta</taxon>
        <taxon>Magnoliopsida</taxon>
        <taxon>eudicotyledons</taxon>
        <taxon>Gunneridae</taxon>
        <taxon>Pentapetalae</taxon>
        <taxon>Caryophyllales</taxon>
        <taxon>Cactineae</taxon>
        <taxon>Cactaceae</taxon>
        <taxon>Opuntioideae</taxon>
        <taxon>Opuntia</taxon>
    </lineage>
</organism>
<accession>A0A7C9EHJ8</accession>
<proteinExistence type="predicted"/>
<sequence length="108" mass="11843">MKHPPDSISLSSLALSFRFVFQPSFCPSTRDFRGLFFVNHGFSVSSPFPCAAFLGLDCFPATGGSPRRVVIRFSTDTTQSNLSQRINSGLHLATWPLAAILFSLEEDA</sequence>
<dbReference type="EMBL" id="GISG01211292">
    <property type="protein sequence ID" value="MBA4661229.1"/>
    <property type="molecule type" value="Transcribed_RNA"/>
</dbReference>
<name>A0A7C9EHJ8_OPUST</name>
<evidence type="ECO:0000313" key="1">
    <source>
        <dbReference type="EMBL" id="MBA4661229.1"/>
    </source>
</evidence>
<reference evidence="1" key="2">
    <citation type="submission" date="2020-07" db="EMBL/GenBank/DDBJ databases">
        <authorList>
            <person name="Vera ALvarez R."/>
            <person name="Arias-Moreno D.M."/>
            <person name="Jimenez-Jacinto V."/>
            <person name="Jimenez-Bremont J.F."/>
            <person name="Swaminathan K."/>
            <person name="Moose S.P."/>
            <person name="Guerrero-Gonzalez M.L."/>
            <person name="Marino-Ramirez L."/>
            <person name="Landsman D."/>
            <person name="Rodriguez-Kessler M."/>
            <person name="Delgado-Sanchez P."/>
        </authorList>
    </citation>
    <scope>NUCLEOTIDE SEQUENCE</scope>
    <source>
        <tissue evidence="1">Cladode</tissue>
    </source>
</reference>